<proteinExistence type="predicted"/>
<keyword evidence="6" id="KW-0067">ATP-binding</keyword>
<sequence>MVGCHQTIYQQGDSMAQKAIREYDAKSILAKHWDKYFPDFTYAYETVMVQNGTELKDAAQANTWLNEKTLVAKPDMLFGKRGKNGLVLFKDAKPGDVKLEKAVSWIDDKSSTPQNVYFSFDGDKPTGEPSVDKLTHFIVEPFTPHEQAEEYYVSATCVGDDDVIYMSAEGGMEVEEGWDEKVTEVIFAITDTEEQIANKIRANIPVDVADADKAKFAEFCIGFFRAYRELNFAYLEINPFVMQGNKIELLDMVAKLDDTAGFMMVEEWGDVPYPTAFGMEAKSPEEEAVELADSKTGASLKLTILKPEARIWTMVAGGGASVVYADTIADMAGIEDLANYGEYSGGPTMGETQFYAETLFDLMTREKDAQGRGKVLIIGGAIANFTDVAKTFTGIIKALDNYQDKLKEVGTKIYVRRGGPNYEKGLKDIKEAADNMGLYIEVYGPETHVTDIVRMALEK</sequence>
<dbReference type="EC" id="2.3.3.8" evidence="10"/>
<dbReference type="GO" id="GO:0005737">
    <property type="term" value="C:cytoplasm"/>
    <property type="evidence" value="ECO:0007669"/>
    <property type="project" value="UniProtKB-SubCell"/>
</dbReference>
<feature type="domain" description="ATP-citrate synthase citrate-binding" evidence="8">
    <location>
        <begin position="282"/>
        <end position="458"/>
    </location>
</feature>
<keyword evidence="3" id="KW-0444">Lipid biosynthesis</keyword>
<dbReference type="Gene3D" id="3.30.470.110">
    <property type="match status" value="1"/>
</dbReference>
<evidence type="ECO:0000256" key="1">
    <source>
        <dbReference type="ARBA" id="ARBA00004496"/>
    </source>
</evidence>
<reference evidence="10" key="1">
    <citation type="submission" date="2020-01" db="EMBL/GenBank/DDBJ databases">
        <authorList>
            <person name="Meier V. D."/>
            <person name="Meier V D."/>
        </authorList>
    </citation>
    <scope>NUCLEOTIDE SEQUENCE</scope>
    <source>
        <strain evidence="10">HLG_WM_MAG_06</strain>
    </source>
</reference>
<dbReference type="Pfam" id="PF24948">
    <property type="entry name" value="Citrate_synth_N"/>
    <property type="match status" value="1"/>
</dbReference>
<evidence type="ECO:0000256" key="2">
    <source>
        <dbReference type="ARBA" id="ARBA00022490"/>
    </source>
</evidence>
<dbReference type="SUPFAM" id="SSF56059">
    <property type="entry name" value="Glutathione synthetase ATP-binding domain-like"/>
    <property type="match status" value="1"/>
</dbReference>
<evidence type="ECO:0000256" key="6">
    <source>
        <dbReference type="ARBA" id="ARBA00022840"/>
    </source>
</evidence>
<keyword evidence="10" id="KW-0012">Acyltransferase</keyword>
<organism evidence="10">
    <name type="scientific">uncultured Sulfurovum sp</name>
    <dbReference type="NCBI Taxonomy" id="269237"/>
    <lineage>
        <taxon>Bacteria</taxon>
        <taxon>Pseudomonadati</taxon>
        <taxon>Campylobacterota</taxon>
        <taxon>Epsilonproteobacteria</taxon>
        <taxon>Campylobacterales</taxon>
        <taxon>Sulfurovaceae</taxon>
        <taxon>Sulfurovum</taxon>
        <taxon>environmental samples</taxon>
    </lineage>
</organism>
<dbReference type="EMBL" id="CACVAP010000084">
    <property type="protein sequence ID" value="CAA6816105.1"/>
    <property type="molecule type" value="Genomic_DNA"/>
</dbReference>
<dbReference type="SUPFAM" id="SSF52210">
    <property type="entry name" value="Succinyl-CoA synthetase domains"/>
    <property type="match status" value="1"/>
</dbReference>
<gene>
    <name evidence="10" type="ORF">HELGO_WM22454</name>
</gene>
<comment type="subcellular location">
    <subcellularLocation>
        <location evidence="1">Cytoplasm</location>
    </subcellularLocation>
</comment>
<dbReference type="FunFam" id="3.40.50.261:FF:000008">
    <property type="entry name" value="ATP-citrate synthase alpha chain protein"/>
    <property type="match status" value="1"/>
</dbReference>
<evidence type="ECO:0000256" key="3">
    <source>
        <dbReference type="ARBA" id="ARBA00022516"/>
    </source>
</evidence>
<dbReference type="InterPro" id="IPR032263">
    <property type="entry name" value="Citrate-bd"/>
</dbReference>
<evidence type="ECO:0000256" key="7">
    <source>
        <dbReference type="ARBA" id="ARBA00023098"/>
    </source>
</evidence>
<keyword evidence="5" id="KW-0547">Nucleotide-binding</keyword>
<dbReference type="GO" id="GO:0005524">
    <property type="term" value="F:ATP binding"/>
    <property type="evidence" value="ECO:0007669"/>
    <property type="project" value="UniProtKB-KW"/>
</dbReference>
<keyword evidence="2" id="KW-0963">Cytoplasm</keyword>
<evidence type="ECO:0000256" key="4">
    <source>
        <dbReference type="ARBA" id="ARBA00022679"/>
    </source>
</evidence>
<dbReference type="InterPro" id="IPR016102">
    <property type="entry name" value="Succinyl-CoA_synth-like"/>
</dbReference>
<protein>
    <submittedName>
        <fullName evidence="10">ATP-citrate (Pro-S-)-lyase, subunit 1 (EC)</fullName>
        <ecNumber evidence="10">2.3.3.8</ecNumber>
    </submittedName>
</protein>
<dbReference type="AlphaFoldDB" id="A0A6S6TAL5"/>
<dbReference type="GO" id="GO:0006629">
    <property type="term" value="P:lipid metabolic process"/>
    <property type="evidence" value="ECO:0007669"/>
    <property type="project" value="UniProtKB-KW"/>
</dbReference>
<evidence type="ECO:0000259" key="8">
    <source>
        <dbReference type="Pfam" id="PF16114"/>
    </source>
</evidence>
<keyword evidence="4 10" id="KW-0808">Transferase</keyword>
<feature type="domain" description="ATP-citrate synthase ATP-grasp" evidence="9">
    <location>
        <begin position="16"/>
        <end position="268"/>
    </location>
</feature>
<evidence type="ECO:0000259" key="9">
    <source>
        <dbReference type="Pfam" id="PF24948"/>
    </source>
</evidence>
<evidence type="ECO:0000313" key="10">
    <source>
        <dbReference type="EMBL" id="CAA6816105.1"/>
    </source>
</evidence>
<dbReference type="InterPro" id="IPR056749">
    <property type="entry name" value="Citrate_synth_N"/>
</dbReference>
<accession>A0A6S6TAL5</accession>
<dbReference type="Gene3D" id="3.40.50.261">
    <property type="entry name" value="Succinyl-CoA synthetase domains"/>
    <property type="match status" value="1"/>
</dbReference>
<dbReference type="Pfam" id="PF16114">
    <property type="entry name" value="Citrate_bind"/>
    <property type="match status" value="1"/>
</dbReference>
<keyword evidence="10" id="KW-0456">Lyase</keyword>
<name>A0A6S6TAL5_9BACT</name>
<keyword evidence="7" id="KW-0443">Lipid metabolism</keyword>
<dbReference type="GO" id="GO:0016829">
    <property type="term" value="F:lyase activity"/>
    <property type="evidence" value="ECO:0007669"/>
    <property type="project" value="UniProtKB-KW"/>
</dbReference>
<dbReference type="GO" id="GO:0003878">
    <property type="term" value="F:ATP citrate synthase activity"/>
    <property type="evidence" value="ECO:0007669"/>
    <property type="project" value="UniProtKB-EC"/>
</dbReference>
<evidence type="ECO:0000256" key="5">
    <source>
        <dbReference type="ARBA" id="ARBA00022741"/>
    </source>
</evidence>